<sequence length="223" mass="24305">MQARKLTLVVSLPANDAKLARAALEEGADGLKVHMNVGHRASGNRFGSLDEYENTFREIRSLFEGPLGIVPAGGAEEAKPEEIGRLSPLGFDFYSIYAHHLPSFMLHETGLDRTFAVNEFSDLALLSSASRYGFTAVEASIVPGDEYGTPLTFADVLKYRSVVERAGIPVLLPSQRKLVPDDVRVLGDTGIKAIMLGAIVVGKTEETMRRAVADFRAAIDRWN</sequence>
<comment type="caution">
    <text evidence="1">The sequence shown here is derived from an EMBL/GenBank/DDBJ whole genome shotgun (WGS) entry which is preliminary data.</text>
</comment>
<protein>
    <recommendedName>
        <fullName evidence="3">Thiamine-phosphate pyrophosphorylase</fullName>
    </recommendedName>
</protein>
<accession>A0A3D9KPJ0</accession>
<evidence type="ECO:0000313" key="2">
    <source>
        <dbReference type="Proteomes" id="UP000256977"/>
    </source>
</evidence>
<dbReference type="InterPro" id="IPR036206">
    <property type="entry name" value="ThiamineP_synth_sf"/>
</dbReference>
<keyword evidence="2" id="KW-1185">Reference proteome</keyword>
<proteinExistence type="predicted"/>
<dbReference type="Proteomes" id="UP000256977">
    <property type="component" value="Unassembled WGS sequence"/>
</dbReference>
<organism evidence="1 2">
    <name type="scientific">Cohnella phaseoli</name>
    <dbReference type="NCBI Taxonomy" id="456490"/>
    <lineage>
        <taxon>Bacteria</taxon>
        <taxon>Bacillati</taxon>
        <taxon>Bacillota</taxon>
        <taxon>Bacilli</taxon>
        <taxon>Bacillales</taxon>
        <taxon>Paenibacillaceae</taxon>
        <taxon>Cohnella</taxon>
    </lineage>
</organism>
<dbReference type="EMBL" id="QRDZ01000002">
    <property type="protein sequence ID" value="RED87847.1"/>
    <property type="molecule type" value="Genomic_DNA"/>
</dbReference>
<evidence type="ECO:0008006" key="3">
    <source>
        <dbReference type="Google" id="ProtNLM"/>
    </source>
</evidence>
<reference evidence="1 2" key="1">
    <citation type="submission" date="2018-07" db="EMBL/GenBank/DDBJ databases">
        <title>Genomic Encyclopedia of Type Strains, Phase III (KMG-III): the genomes of soil and plant-associated and newly described type strains.</title>
        <authorList>
            <person name="Whitman W."/>
        </authorList>
    </citation>
    <scope>NUCLEOTIDE SEQUENCE [LARGE SCALE GENOMIC DNA]</scope>
    <source>
        <strain evidence="1 2">CECT 7287</strain>
    </source>
</reference>
<evidence type="ECO:0000313" key="1">
    <source>
        <dbReference type="EMBL" id="RED87847.1"/>
    </source>
</evidence>
<name>A0A3D9KPJ0_9BACL</name>
<dbReference type="SUPFAM" id="SSF51391">
    <property type="entry name" value="Thiamin phosphate synthase"/>
    <property type="match status" value="1"/>
</dbReference>
<dbReference type="AlphaFoldDB" id="A0A3D9KPJ0"/>
<gene>
    <name evidence="1" type="ORF">DFP98_102329</name>
</gene>